<dbReference type="Gene3D" id="1.10.132.90">
    <property type="match status" value="1"/>
</dbReference>
<dbReference type="Proteomes" id="UP000013526">
    <property type="component" value="Unassembled WGS sequence"/>
</dbReference>
<evidence type="ECO:0000313" key="4">
    <source>
        <dbReference type="Proteomes" id="UP000013526"/>
    </source>
</evidence>
<name>R1H245_9GAMM</name>
<dbReference type="AlphaFoldDB" id="R1H245"/>
<dbReference type="InterPro" id="IPR041651">
    <property type="entry name" value="DUF5610"/>
</dbReference>
<comment type="caution">
    <text evidence="3">The sequence shown here is derived from an EMBL/GenBank/DDBJ whole genome shotgun (WGS) entry which is preliminary data.</text>
</comment>
<organism evidence="3 4">
    <name type="scientific">Aeromonas molluscorum 848</name>
    <dbReference type="NCBI Taxonomy" id="1268236"/>
    <lineage>
        <taxon>Bacteria</taxon>
        <taxon>Pseudomonadati</taxon>
        <taxon>Pseudomonadota</taxon>
        <taxon>Gammaproteobacteria</taxon>
        <taxon>Aeromonadales</taxon>
        <taxon>Aeromonadaceae</taxon>
        <taxon>Aeromonas</taxon>
    </lineage>
</organism>
<keyword evidence="4" id="KW-1185">Reference proteome</keyword>
<evidence type="ECO:0000259" key="2">
    <source>
        <dbReference type="Pfam" id="PF18433"/>
    </source>
</evidence>
<reference evidence="3 4" key="1">
    <citation type="journal article" date="2013" name="Genome Announc.">
        <title>Draft Genome Sequence of Aeromonas molluscorum Strain 848TT, Isolated from Bivalve Molluscs.</title>
        <authorList>
            <person name="Spataro N."/>
            <person name="Farfan M."/>
            <person name="Albarral V."/>
            <person name="Sanglas A."/>
            <person name="Loren J.G."/>
            <person name="Fuste M.C."/>
            <person name="Bosch E."/>
        </authorList>
    </citation>
    <scope>NUCLEOTIDE SEQUENCE [LARGE SCALE GENOMIC DNA]</scope>
    <source>
        <strain evidence="3 4">848</strain>
    </source>
</reference>
<proteinExistence type="predicted"/>
<dbReference type="PATRIC" id="fig|1268236.3.peg.2520"/>
<evidence type="ECO:0000313" key="3">
    <source>
        <dbReference type="EMBL" id="EOD54721.1"/>
    </source>
</evidence>
<dbReference type="EMBL" id="AQGQ01000086">
    <property type="protein sequence ID" value="EOD54721.1"/>
    <property type="molecule type" value="Genomic_DNA"/>
</dbReference>
<protein>
    <recommendedName>
        <fullName evidence="2">DUF5610 domain-containing protein</fullName>
    </recommendedName>
</protein>
<gene>
    <name evidence="3" type="ORF">G113_12798</name>
</gene>
<evidence type="ECO:0000256" key="1">
    <source>
        <dbReference type="SAM" id="MobiDB-lite"/>
    </source>
</evidence>
<accession>R1H245</accession>
<sequence length="386" mass="42070">MYEEVMMQIDGMGAGQPRRMSGEVRTDEARHGKAGLADAPASEASSRLSDDEVILNRAPRWAQGLVQQALQFHLQVNGKGYQAPKVEPVKEITPETLFDFQAVADNVLQFVTGRLGAARADGKSDEALADMMAQARKGVNMGFADARKQLGDKATDNEDIKTGIDQSYKLIQDGLDQFEQQFFGQVSDVDRKAAEMANRQQGTLEIETKEGDKVMLRFNDSWQLKSQEQGNASQFSLKLSQNFSFSLEGDLGDGELAAIGDLVKGLDSLADSFFNGKLGQSLEPAQLPGLDDSQLVAYSLRLKQSSRLSQSYQGSSALQQSLAPLADYLPRLAGWQQQADALLPERQQQALTPTVLAARGDDASQGASFIDTNQRLLNAYRLLGTA</sequence>
<dbReference type="Pfam" id="PF18433">
    <property type="entry name" value="DUF5610"/>
    <property type="match status" value="1"/>
</dbReference>
<feature type="compositionally biased region" description="Basic and acidic residues" evidence="1">
    <location>
        <begin position="20"/>
        <end position="31"/>
    </location>
</feature>
<feature type="domain" description="DUF5610" evidence="2">
    <location>
        <begin position="85"/>
        <end position="178"/>
    </location>
</feature>
<feature type="region of interest" description="Disordered" evidence="1">
    <location>
        <begin position="1"/>
        <end position="49"/>
    </location>
</feature>